<dbReference type="InterPro" id="IPR001362">
    <property type="entry name" value="Glyco_hydro_32"/>
</dbReference>
<dbReference type="PANTHER" id="PTHR42800:SF1">
    <property type="entry name" value="EXOINULINASE INUD (AFU_ORTHOLOGUE AFUA_5G00480)"/>
    <property type="match status" value="1"/>
</dbReference>
<dbReference type="GO" id="GO:0004575">
    <property type="term" value="F:sucrose alpha-glucosidase activity"/>
    <property type="evidence" value="ECO:0007669"/>
    <property type="project" value="TreeGrafter"/>
</dbReference>
<dbReference type="PROSITE" id="PS00609">
    <property type="entry name" value="GLYCOSYL_HYDROL_F32"/>
    <property type="match status" value="1"/>
</dbReference>
<dbReference type="PANTHER" id="PTHR42800">
    <property type="entry name" value="EXOINULINASE INUD (AFU_ORTHOLOGUE AFUA_5G00480)"/>
    <property type="match status" value="1"/>
</dbReference>
<evidence type="ECO:0000313" key="9">
    <source>
        <dbReference type="Proteomes" id="UP000305848"/>
    </source>
</evidence>
<dbReference type="InterPro" id="IPR013148">
    <property type="entry name" value="Glyco_hydro_32_N"/>
</dbReference>
<dbReference type="InterPro" id="IPR013189">
    <property type="entry name" value="Glyco_hydro_32_C"/>
</dbReference>
<evidence type="ECO:0000256" key="3">
    <source>
        <dbReference type="ARBA" id="ARBA00023295"/>
    </source>
</evidence>
<evidence type="ECO:0000259" key="7">
    <source>
        <dbReference type="Pfam" id="PF08244"/>
    </source>
</evidence>
<dbReference type="AlphaFoldDB" id="A0A4U3KZ33"/>
<dbReference type="Pfam" id="PF00251">
    <property type="entry name" value="Glyco_hydro_32N"/>
    <property type="match status" value="1"/>
</dbReference>
<feature type="domain" description="Glycosyl hydrolase family 32 N-terminal" evidence="6">
    <location>
        <begin position="37"/>
        <end position="341"/>
    </location>
</feature>
<dbReference type="InterPro" id="IPR013320">
    <property type="entry name" value="ConA-like_dom_sf"/>
</dbReference>
<sequence length="505" mass="56467">MQQIKYLFFILLFAASTLAKAQDDTAVYHEQYRPQIHFSPKAHWMNDPNGMVYNEGVYHLFFQYYPGASVWGPMHWGHATSTNLVHWQEQPIALYPDSLGFIFSGSAVVDKNNTSGFGKGGKVPLVAIYTSHDTAGERAGRNDYENQSIAYSLDNGKTWTKYSGNPVVKNPGIRDFRDPKVSWNEAANKWIMTLATKDRITFFSSPDLKNWTKESEFGEKLGAHGGVWECPDLFPLDYNGQKVWVLIVNINPGGPNGGSATQYFTGNFDGHTFTPDDTTTKWLDYGPDEYAGITWSNTGERKIFLGWMSNWEYANVVPTEKWRSATTIPRELGIKKINNQFLVTSQPVKELNSITKPFTTLTNVKATDYTVASTTKLTTPYKLSLTTDAVKDFSITFSNKSGEQLVIGFDKATNQYYIDRTKAGESSFKQSFAAKTVAPRFAQKASIDLVLIIDAASVELFADSGLTTMTAIFFPEDLLNQIHVQSTGGVVLKSLQLSSMQSIWK</sequence>
<reference evidence="8 9" key="1">
    <citation type="submission" date="2019-05" db="EMBL/GenBank/DDBJ databases">
        <title>Panacibacter sp. strain 17mud1-8 Genome sequencing and assembly.</title>
        <authorList>
            <person name="Chhetri G."/>
        </authorList>
    </citation>
    <scope>NUCLEOTIDE SEQUENCE [LARGE SCALE GENOMIC DNA]</scope>
    <source>
        <strain evidence="8 9">17mud1-8</strain>
    </source>
</reference>
<proteinExistence type="inferred from homology"/>
<accession>A0A4U3KZ33</accession>
<comment type="similarity">
    <text evidence="1 4">Belongs to the glycosyl hydrolase 32 family.</text>
</comment>
<evidence type="ECO:0000256" key="4">
    <source>
        <dbReference type="RuleBase" id="RU362110"/>
    </source>
</evidence>
<dbReference type="GO" id="GO:0005987">
    <property type="term" value="P:sucrose catabolic process"/>
    <property type="evidence" value="ECO:0007669"/>
    <property type="project" value="TreeGrafter"/>
</dbReference>
<dbReference type="GO" id="GO:0005737">
    <property type="term" value="C:cytoplasm"/>
    <property type="evidence" value="ECO:0007669"/>
    <property type="project" value="TreeGrafter"/>
</dbReference>
<dbReference type="Gene3D" id="2.115.10.20">
    <property type="entry name" value="Glycosyl hydrolase domain, family 43"/>
    <property type="match status" value="1"/>
</dbReference>
<dbReference type="SUPFAM" id="SSF75005">
    <property type="entry name" value="Arabinanase/levansucrase/invertase"/>
    <property type="match status" value="1"/>
</dbReference>
<evidence type="ECO:0000313" key="8">
    <source>
        <dbReference type="EMBL" id="TKK68021.1"/>
    </source>
</evidence>
<feature type="signal peptide" evidence="5">
    <location>
        <begin position="1"/>
        <end position="21"/>
    </location>
</feature>
<dbReference type="EMBL" id="SZQL01000009">
    <property type="protein sequence ID" value="TKK68021.1"/>
    <property type="molecule type" value="Genomic_DNA"/>
</dbReference>
<gene>
    <name evidence="8" type="ORF">FC093_12470</name>
</gene>
<evidence type="ECO:0000256" key="2">
    <source>
        <dbReference type="ARBA" id="ARBA00022801"/>
    </source>
</evidence>
<evidence type="ECO:0000259" key="6">
    <source>
        <dbReference type="Pfam" id="PF00251"/>
    </source>
</evidence>
<evidence type="ECO:0000256" key="5">
    <source>
        <dbReference type="SAM" id="SignalP"/>
    </source>
</evidence>
<feature type="chain" id="PRO_5020440749" evidence="5">
    <location>
        <begin position="22"/>
        <end position="505"/>
    </location>
</feature>
<dbReference type="InterPro" id="IPR023296">
    <property type="entry name" value="Glyco_hydro_beta-prop_sf"/>
</dbReference>
<keyword evidence="5" id="KW-0732">Signal</keyword>
<organism evidence="8 9">
    <name type="scientific">Ilyomonas limi</name>
    <dbReference type="NCBI Taxonomy" id="2575867"/>
    <lineage>
        <taxon>Bacteria</taxon>
        <taxon>Pseudomonadati</taxon>
        <taxon>Bacteroidota</taxon>
        <taxon>Chitinophagia</taxon>
        <taxon>Chitinophagales</taxon>
        <taxon>Chitinophagaceae</taxon>
        <taxon>Ilyomonas</taxon>
    </lineage>
</organism>
<keyword evidence="3 4" id="KW-0326">Glycosidase</keyword>
<dbReference type="Proteomes" id="UP000305848">
    <property type="component" value="Unassembled WGS sequence"/>
</dbReference>
<dbReference type="SUPFAM" id="SSF49899">
    <property type="entry name" value="Concanavalin A-like lectins/glucanases"/>
    <property type="match status" value="1"/>
</dbReference>
<dbReference type="RefSeq" id="WP_137262124.1">
    <property type="nucleotide sequence ID" value="NZ_SZQL01000009.1"/>
</dbReference>
<dbReference type="OrthoDB" id="9759709at2"/>
<keyword evidence="2 4" id="KW-0378">Hydrolase</keyword>
<dbReference type="Pfam" id="PF08244">
    <property type="entry name" value="Glyco_hydro_32C"/>
    <property type="match status" value="1"/>
</dbReference>
<dbReference type="InterPro" id="IPR018053">
    <property type="entry name" value="Glyco_hydro_32_AS"/>
</dbReference>
<dbReference type="Gene3D" id="2.60.120.560">
    <property type="entry name" value="Exo-inulinase, domain 1"/>
    <property type="match status" value="1"/>
</dbReference>
<dbReference type="SMART" id="SM00640">
    <property type="entry name" value="Glyco_32"/>
    <property type="match status" value="1"/>
</dbReference>
<name>A0A4U3KZ33_9BACT</name>
<dbReference type="CDD" id="cd18622">
    <property type="entry name" value="GH32_Inu-like"/>
    <property type="match status" value="1"/>
</dbReference>
<keyword evidence="9" id="KW-1185">Reference proteome</keyword>
<comment type="caution">
    <text evidence="8">The sequence shown here is derived from an EMBL/GenBank/DDBJ whole genome shotgun (WGS) entry which is preliminary data.</text>
</comment>
<feature type="domain" description="Glycosyl hydrolase family 32 C-terminal" evidence="7">
    <location>
        <begin position="368"/>
        <end position="497"/>
    </location>
</feature>
<evidence type="ECO:0000256" key="1">
    <source>
        <dbReference type="ARBA" id="ARBA00009902"/>
    </source>
</evidence>
<protein>
    <submittedName>
        <fullName evidence="8">Glycoside hydrolase family 32 protein</fullName>
    </submittedName>
</protein>